<dbReference type="OrthoDB" id="3233310at2"/>
<evidence type="ECO:0000313" key="3">
    <source>
        <dbReference type="EMBL" id="NEG79221.1"/>
    </source>
</evidence>
<feature type="compositionally biased region" description="Basic and acidic residues" evidence="1">
    <location>
        <begin position="23"/>
        <end position="38"/>
    </location>
</feature>
<keyword evidence="2" id="KW-0472">Membrane</keyword>
<keyword evidence="2" id="KW-1133">Transmembrane helix</keyword>
<keyword evidence="2" id="KW-0812">Transmembrane</keyword>
<keyword evidence="4" id="KW-1185">Reference proteome</keyword>
<feature type="transmembrane region" description="Helical" evidence="2">
    <location>
        <begin position="75"/>
        <end position="94"/>
    </location>
</feature>
<dbReference type="EMBL" id="WHZY01000019">
    <property type="protein sequence ID" value="NEG79221.1"/>
    <property type="molecule type" value="Genomic_DNA"/>
</dbReference>
<name>A0A7K3TJL9_9BIFI</name>
<sequence length="232" mass="25516">MSGMRRMHGMSGNDGEEPGEPAAKGKSDAHEGRADRDGRGKWRGLRELCGLRGWFARGDRSWQTHRARTAQCESAAMAVLVIVGALMAYFGIWVPNRPANMSHLRVEVSESSKFTGAQMDDAVTLLRRQKRSYTGCAINRIYYDERWSNGRLDEERRAVKDDPGSGSSFASAIDRYGMGRVAIFRTDFTCGKNSADTGLGAGATTGWEDLLAWAPDDAKAERGWVWIDGGMG</sequence>
<dbReference type="AlphaFoldDB" id="A0A7K3TJL9"/>
<accession>A0A7K3TJL9</accession>
<protein>
    <submittedName>
        <fullName evidence="3">Uncharacterized protein</fullName>
    </submittedName>
</protein>
<dbReference type="RefSeq" id="WP_152351073.1">
    <property type="nucleotide sequence ID" value="NZ_WBSN01000022.1"/>
</dbReference>
<evidence type="ECO:0000256" key="2">
    <source>
        <dbReference type="SAM" id="Phobius"/>
    </source>
</evidence>
<proteinExistence type="predicted"/>
<evidence type="ECO:0000256" key="1">
    <source>
        <dbReference type="SAM" id="MobiDB-lite"/>
    </source>
</evidence>
<gene>
    <name evidence="3" type="ORF">GFD22_09625</name>
</gene>
<organism evidence="3 4">
    <name type="scientific">Bifidobacterium avesanii</name>
    <dbReference type="NCBI Taxonomy" id="1798157"/>
    <lineage>
        <taxon>Bacteria</taxon>
        <taxon>Bacillati</taxon>
        <taxon>Actinomycetota</taxon>
        <taxon>Actinomycetes</taxon>
        <taxon>Bifidobacteriales</taxon>
        <taxon>Bifidobacteriaceae</taxon>
        <taxon>Bifidobacterium</taxon>
    </lineage>
</organism>
<feature type="region of interest" description="Disordered" evidence="1">
    <location>
        <begin position="1"/>
        <end position="38"/>
    </location>
</feature>
<reference evidence="3 4" key="1">
    <citation type="submission" date="2019-10" db="EMBL/GenBank/DDBJ databases">
        <title>Bifidobacterium from non-human primates.</title>
        <authorList>
            <person name="Modesto M."/>
        </authorList>
    </citation>
    <scope>NUCLEOTIDE SEQUENCE [LARGE SCALE GENOMIC DNA]</scope>
    <source>
        <strain evidence="3 4">TREC</strain>
    </source>
</reference>
<dbReference type="Proteomes" id="UP000469763">
    <property type="component" value="Unassembled WGS sequence"/>
</dbReference>
<evidence type="ECO:0000313" key="4">
    <source>
        <dbReference type="Proteomes" id="UP000469763"/>
    </source>
</evidence>
<comment type="caution">
    <text evidence="3">The sequence shown here is derived from an EMBL/GenBank/DDBJ whole genome shotgun (WGS) entry which is preliminary data.</text>
</comment>